<proteinExistence type="predicted"/>
<protein>
    <submittedName>
        <fullName evidence="1">Uncharacterized protein</fullName>
    </submittedName>
</protein>
<name>A0ABR3N2Z2_9TELE</name>
<evidence type="ECO:0000313" key="2">
    <source>
        <dbReference type="Proteomes" id="UP001558613"/>
    </source>
</evidence>
<organism evidence="1 2">
    <name type="scientific">Cirrhinus molitorella</name>
    <name type="common">mud carp</name>
    <dbReference type="NCBI Taxonomy" id="172907"/>
    <lineage>
        <taxon>Eukaryota</taxon>
        <taxon>Metazoa</taxon>
        <taxon>Chordata</taxon>
        <taxon>Craniata</taxon>
        <taxon>Vertebrata</taxon>
        <taxon>Euteleostomi</taxon>
        <taxon>Actinopterygii</taxon>
        <taxon>Neopterygii</taxon>
        <taxon>Teleostei</taxon>
        <taxon>Ostariophysi</taxon>
        <taxon>Cypriniformes</taxon>
        <taxon>Cyprinidae</taxon>
        <taxon>Labeoninae</taxon>
        <taxon>Labeonini</taxon>
        <taxon>Cirrhinus</taxon>
    </lineage>
</organism>
<dbReference type="Proteomes" id="UP001558613">
    <property type="component" value="Unassembled WGS sequence"/>
</dbReference>
<accession>A0ABR3N2Z2</accession>
<reference evidence="1 2" key="1">
    <citation type="submission" date="2023-09" db="EMBL/GenBank/DDBJ databases">
        <authorList>
            <person name="Wang M."/>
        </authorList>
    </citation>
    <scope>NUCLEOTIDE SEQUENCE [LARGE SCALE GENOMIC DNA]</scope>
    <source>
        <strain evidence="1">GT-2023</strain>
        <tissue evidence="1">Liver</tissue>
    </source>
</reference>
<sequence length="82" mass="9220">MTTLKATDIQTHLTRLPAEDRLQTHTHSHTWQMKTLLASKHKCCTHLSDMRRQRFSQLGGTSVNFSSLDLGPVHGSQGLCCM</sequence>
<evidence type="ECO:0000313" key="1">
    <source>
        <dbReference type="EMBL" id="KAL1271264.1"/>
    </source>
</evidence>
<dbReference type="EMBL" id="JAYMGO010000007">
    <property type="protein sequence ID" value="KAL1271264.1"/>
    <property type="molecule type" value="Genomic_DNA"/>
</dbReference>
<keyword evidence="2" id="KW-1185">Reference proteome</keyword>
<comment type="caution">
    <text evidence="1">The sequence shown here is derived from an EMBL/GenBank/DDBJ whole genome shotgun (WGS) entry which is preliminary data.</text>
</comment>
<gene>
    <name evidence="1" type="ORF">QQF64_030280</name>
</gene>